<evidence type="ECO:0000256" key="1">
    <source>
        <dbReference type="ARBA" id="ARBA00004123"/>
    </source>
</evidence>
<evidence type="ECO:0000256" key="8">
    <source>
        <dbReference type="RuleBase" id="RU364140"/>
    </source>
</evidence>
<evidence type="ECO:0000256" key="3">
    <source>
        <dbReference type="ARBA" id="ARBA00019610"/>
    </source>
</evidence>
<dbReference type="Pfam" id="PF10156">
    <property type="entry name" value="Med17"/>
    <property type="match status" value="1"/>
</dbReference>
<gene>
    <name evidence="8" type="primary">MED17</name>
    <name evidence="9" type="ORF">P280DRAFT_466088</name>
</gene>
<dbReference type="PANTHER" id="PTHR13114:SF7">
    <property type="entry name" value="MEDIATOR OF RNA POLYMERASE II TRANSCRIPTION SUBUNIT 17"/>
    <property type="match status" value="1"/>
</dbReference>
<protein>
    <recommendedName>
        <fullName evidence="3 8">Mediator of RNA polymerase II transcription subunit 17</fullName>
    </recommendedName>
    <alternativeName>
        <fullName evidence="7 8">Mediator complex subunit 17</fullName>
    </alternativeName>
</protein>
<comment type="subunit">
    <text evidence="8">Component of the Mediator complex.</text>
</comment>
<dbReference type="AlphaFoldDB" id="A0A6A6SDN1"/>
<evidence type="ECO:0000313" key="9">
    <source>
        <dbReference type="EMBL" id="KAF2644823.1"/>
    </source>
</evidence>
<keyword evidence="4 8" id="KW-0805">Transcription regulation</keyword>
<comment type="function">
    <text evidence="8">Component of the Mediator complex, a coactivator involved in the regulated transcription of nearly all RNA polymerase II-dependent genes. Mediator functions as a bridge to convey information from gene-specific regulatory proteins to the basal RNA polymerase II transcription machinery. Mediator is recruited to promoters by direct interactions with regulatory proteins and serves as a scaffold for the assembly of a functional preinitiation complex with RNA polymerase II and the general transcription factors.</text>
</comment>
<proteinExistence type="inferred from homology"/>
<dbReference type="GO" id="GO:0070847">
    <property type="term" value="C:core mediator complex"/>
    <property type="evidence" value="ECO:0007669"/>
    <property type="project" value="TreeGrafter"/>
</dbReference>
<keyword evidence="5 8" id="KW-0804">Transcription</keyword>
<reference evidence="9" key="1">
    <citation type="journal article" date="2020" name="Stud. Mycol.">
        <title>101 Dothideomycetes genomes: a test case for predicting lifestyles and emergence of pathogens.</title>
        <authorList>
            <person name="Haridas S."/>
            <person name="Albert R."/>
            <person name="Binder M."/>
            <person name="Bloem J."/>
            <person name="Labutti K."/>
            <person name="Salamov A."/>
            <person name="Andreopoulos B."/>
            <person name="Baker S."/>
            <person name="Barry K."/>
            <person name="Bills G."/>
            <person name="Bluhm B."/>
            <person name="Cannon C."/>
            <person name="Castanera R."/>
            <person name="Culley D."/>
            <person name="Daum C."/>
            <person name="Ezra D."/>
            <person name="Gonzalez J."/>
            <person name="Henrissat B."/>
            <person name="Kuo A."/>
            <person name="Liang C."/>
            <person name="Lipzen A."/>
            <person name="Lutzoni F."/>
            <person name="Magnuson J."/>
            <person name="Mondo S."/>
            <person name="Nolan M."/>
            <person name="Ohm R."/>
            <person name="Pangilinan J."/>
            <person name="Park H.-J."/>
            <person name="Ramirez L."/>
            <person name="Alfaro M."/>
            <person name="Sun H."/>
            <person name="Tritt A."/>
            <person name="Yoshinaga Y."/>
            <person name="Zwiers L.-H."/>
            <person name="Turgeon B."/>
            <person name="Goodwin S."/>
            <person name="Spatafora J."/>
            <person name="Crous P."/>
            <person name="Grigoriev I."/>
        </authorList>
    </citation>
    <scope>NUCLEOTIDE SEQUENCE</scope>
    <source>
        <strain evidence="9">CBS 473.64</strain>
    </source>
</reference>
<evidence type="ECO:0000256" key="4">
    <source>
        <dbReference type="ARBA" id="ARBA00023015"/>
    </source>
</evidence>
<dbReference type="OrthoDB" id="5319830at2759"/>
<dbReference type="GO" id="GO:0003712">
    <property type="term" value="F:transcription coregulator activity"/>
    <property type="evidence" value="ECO:0007669"/>
    <property type="project" value="InterPro"/>
</dbReference>
<evidence type="ECO:0000313" key="10">
    <source>
        <dbReference type="Proteomes" id="UP000799753"/>
    </source>
</evidence>
<dbReference type="PANTHER" id="PTHR13114">
    <property type="entry name" value="MEDIATOR OF RNA POLYMERASE II TRANSCRIPTION SUBUNIT 17"/>
    <property type="match status" value="1"/>
</dbReference>
<dbReference type="GO" id="GO:0016592">
    <property type="term" value="C:mediator complex"/>
    <property type="evidence" value="ECO:0007669"/>
    <property type="project" value="InterPro"/>
</dbReference>
<evidence type="ECO:0000256" key="5">
    <source>
        <dbReference type="ARBA" id="ARBA00023163"/>
    </source>
</evidence>
<name>A0A6A6SDN1_9PLEO</name>
<keyword evidence="6 8" id="KW-0539">Nucleus</keyword>
<sequence length="657" mass="73612">MSVDNPTANVTLRAWPAPAKEALGKEDIIPQIIQLTTERGHLRGITEKTLLEDIEAGKDVPEDVMEDVETADKKEEPSLKARIEELQRAKVEMFQKLEFASFHAGNAMNLVNLCLSRDPARNLETAYTPMFKLTNVPRGSFGIDKGKTLDESERLEDVEIREGLKERRRLAMKGSRMEALDWATDSLLKAAVELETQGKKEAKYWEEILSISEKGWPLHRTRKEARNAPYAVRYGLPEASNHFKARGLAPLRMNKDGGIILDPNLRLKPKTLRVRISDNGQITGTSHLPSQGDLDDLAIEQSIQLSRDSLFEEELFHEMSLESRQLLGYGTEYRSSVIHIAVQGLRSPVEGRKILIDCIDRDGQLQLREELSQDWLAQNIAEALRLLLAHEHRMRLHRRSQIPPPMSQNKRQQSSPPLLRTLLAMFSHMDAVDSLHAYMCATAKTLMSAGLDVTLETSREASWVKLTEVIKEAHKKDLPATDQLLLAFTRPFDGLASISLPSSSGTQTERITIATRTYIGQPVFGSEHKLTLSPTLVEVLALEADQQRQFKFASTAEAISYLDWILALDIAHVYLPKEHPGNSVIRSEEPHITFQSSGSSKMTIKEDDLSIELKSAVLKATAYTNTHLNTGATVESFTWHGSGGQPSLKDKVKSWIG</sequence>
<dbReference type="EMBL" id="MU006778">
    <property type="protein sequence ID" value="KAF2644823.1"/>
    <property type="molecule type" value="Genomic_DNA"/>
</dbReference>
<dbReference type="Proteomes" id="UP000799753">
    <property type="component" value="Unassembled WGS sequence"/>
</dbReference>
<comment type="similarity">
    <text evidence="2 8">Belongs to the Mediator complex subunit 17 family.</text>
</comment>
<organism evidence="9 10">
    <name type="scientific">Massarina eburnea CBS 473.64</name>
    <dbReference type="NCBI Taxonomy" id="1395130"/>
    <lineage>
        <taxon>Eukaryota</taxon>
        <taxon>Fungi</taxon>
        <taxon>Dikarya</taxon>
        <taxon>Ascomycota</taxon>
        <taxon>Pezizomycotina</taxon>
        <taxon>Dothideomycetes</taxon>
        <taxon>Pleosporomycetidae</taxon>
        <taxon>Pleosporales</taxon>
        <taxon>Massarineae</taxon>
        <taxon>Massarinaceae</taxon>
        <taxon>Massarina</taxon>
    </lineage>
</organism>
<accession>A0A6A6SDN1</accession>
<dbReference type="GO" id="GO:0006357">
    <property type="term" value="P:regulation of transcription by RNA polymerase II"/>
    <property type="evidence" value="ECO:0007669"/>
    <property type="project" value="InterPro"/>
</dbReference>
<evidence type="ECO:0000256" key="7">
    <source>
        <dbReference type="ARBA" id="ARBA00032014"/>
    </source>
</evidence>
<keyword evidence="8" id="KW-0010">Activator</keyword>
<evidence type="ECO:0000256" key="6">
    <source>
        <dbReference type="ARBA" id="ARBA00023242"/>
    </source>
</evidence>
<comment type="subcellular location">
    <subcellularLocation>
        <location evidence="1 8">Nucleus</location>
    </subcellularLocation>
</comment>
<evidence type="ECO:0000256" key="2">
    <source>
        <dbReference type="ARBA" id="ARBA00005635"/>
    </source>
</evidence>
<keyword evidence="10" id="KW-1185">Reference proteome</keyword>
<dbReference type="InterPro" id="IPR019313">
    <property type="entry name" value="Mediator_Med17"/>
</dbReference>